<comment type="domain">
    <text evidence="11">The middle region has homology to RecA with ATPase motifs including the RadA KNRFG motif, while the C-terminus is homologous to Lon protease.</text>
</comment>
<keyword evidence="2 11" id="KW-0547">Nucleotide-binding</keyword>
<keyword evidence="10 11" id="KW-0234">DNA repair</keyword>
<evidence type="ECO:0000313" key="16">
    <source>
        <dbReference type="Proteomes" id="UP000321168"/>
    </source>
</evidence>
<dbReference type="SMART" id="SM00382">
    <property type="entry name" value="AAA"/>
    <property type="match status" value="1"/>
</dbReference>
<dbReference type="GO" id="GO:0140664">
    <property type="term" value="F:ATP-dependent DNA damage sensor activity"/>
    <property type="evidence" value="ECO:0007669"/>
    <property type="project" value="InterPro"/>
</dbReference>
<accession>A0A5C6V195</accession>
<keyword evidence="5" id="KW-0378">Hydrolase</keyword>
<evidence type="ECO:0000256" key="3">
    <source>
        <dbReference type="ARBA" id="ARBA00022763"/>
    </source>
</evidence>
<evidence type="ECO:0000256" key="12">
    <source>
        <dbReference type="NCBIfam" id="TIGR00416"/>
    </source>
</evidence>
<evidence type="ECO:0000256" key="1">
    <source>
        <dbReference type="ARBA" id="ARBA00022723"/>
    </source>
</evidence>
<dbReference type="SUPFAM" id="SSF52540">
    <property type="entry name" value="P-loop containing nucleoside triphosphate hydrolases"/>
    <property type="match status" value="1"/>
</dbReference>
<dbReference type="PRINTS" id="PR01874">
    <property type="entry name" value="DNAREPAIRADA"/>
</dbReference>
<dbReference type="InterPro" id="IPR020588">
    <property type="entry name" value="RecA_ATP-bd"/>
</dbReference>
<dbReference type="GO" id="GO:0000725">
    <property type="term" value="P:recombinational repair"/>
    <property type="evidence" value="ECO:0007669"/>
    <property type="project" value="UniProtKB-UniRule"/>
</dbReference>
<dbReference type="PANTHER" id="PTHR32472">
    <property type="entry name" value="DNA REPAIR PROTEIN RADA"/>
    <property type="match status" value="1"/>
</dbReference>
<feature type="region of interest" description="Lon-protease-like" evidence="11">
    <location>
        <begin position="349"/>
        <end position="453"/>
    </location>
</feature>
<reference evidence="15 16" key="1">
    <citation type="submission" date="2019-08" db="EMBL/GenBank/DDBJ databases">
        <title>Genome of Luteibaculum oceani JCM 18817.</title>
        <authorList>
            <person name="Bowman J.P."/>
        </authorList>
    </citation>
    <scope>NUCLEOTIDE SEQUENCE [LARGE SCALE GENOMIC DNA]</scope>
    <source>
        <strain evidence="15 16">JCM 18817</strain>
    </source>
</reference>
<dbReference type="Pfam" id="PF13541">
    <property type="entry name" value="ChlI"/>
    <property type="match status" value="1"/>
</dbReference>
<evidence type="ECO:0000256" key="6">
    <source>
        <dbReference type="ARBA" id="ARBA00022833"/>
    </source>
</evidence>
<dbReference type="Pfam" id="PF18073">
    <property type="entry name" value="Zn_ribbon_LapB"/>
    <property type="match status" value="1"/>
</dbReference>
<comment type="caution">
    <text evidence="15">The sequence shown here is derived from an EMBL/GenBank/DDBJ whole genome shotgun (WGS) entry which is preliminary data.</text>
</comment>
<keyword evidence="4 13" id="KW-0863">Zinc-finger</keyword>
<dbReference type="GO" id="GO:0005829">
    <property type="term" value="C:cytosol"/>
    <property type="evidence" value="ECO:0007669"/>
    <property type="project" value="TreeGrafter"/>
</dbReference>
<keyword evidence="7 11" id="KW-0067">ATP-binding</keyword>
<keyword evidence="9 11" id="KW-0238">DNA-binding</keyword>
<keyword evidence="3 11" id="KW-0227">DNA damage</keyword>
<comment type="function">
    <text evidence="13">DNA-dependent ATPase involved in processing of recombination intermediates, plays a role in repairing DNA breaks. Stimulates the branch migration of RecA-mediated strand transfer reactions, allowing the 3' invading strand to extend heteroduplex DNA faster. Binds ssDNA in the presence of ADP but not other nucleotides, has ATPase activity that is stimulated by ssDNA and various branched DNA structures, but inhibited by SSB. Does not have RecA's homology-searching function.</text>
</comment>
<evidence type="ECO:0000256" key="5">
    <source>
        <dbReference type="ARBA" id="ARBA00022801"/>
    </source>
</evidence>
<dbReference type="RefSeq" id="WP_147014503.1">
    <property type="nucleotide sequence ID" value="NZ_VORB01000005.1"/>
</dbReference>
<dbReference type="GO" id="GO:0003684">
    <property type="term" value="F:damaged DNA binding"/>
    <property type="evidence" value="ECO:0007669"/>
    <property type="project" value="InterPro"/>
</dbReference>
<dbReference type="GO" id="GO:0016787">
    <property type="term" value="F:hydrolase activity"/>
    <property type="evidence" value="ECO:0007669"/>
    <property type="project" value="UniProtKB-KW"/>
</dbReference>
<dbReference type="Pfam" id="PF13481">
    <property type="entry name" value="AAA_25"/>
    <property type="match status" value="1"/>
</dbReference>
<comment type="function">
    <text evidence="11">Plays a role in repairing double-strand DNA breaks, probably involving stabilizing or processing branched DNA or blocked replication forks.</text>
</comment>
<protein>
    <recommendedName>
        <fullName evidence="11 12">DNA repair protein RadA</fullName>
    </recommendedName>
</protein>
<comment type="similarity">
    <text evidence="11 13">Belongs to the RecA family. RadA subfamily.</text>
</comment>
<dbReference type="InterPro" id="IPR003593">
    <property type="entry name" value="AAA+_ATPase"/>
</dbReference>
<dbReference type="AlphaFoldDB" id="A0A5C6V195"/>
<dbReference type="GO" id="GO:0005524">
    <property type="term" value="F:ATP binding"/>
    <property type="evidence" value="ECO:0007669"/>
    <property type="project" value="UniProtKB-UniRule"/>
</dbReference>
<organism evidence="15 16">
    <name type="scientific">Luteibaculum oceani</name>
    <dbReference type="NCBI Taxonomy" id="1294296"/>
    <lineage>
        <taxon>Bacteria</taxon>
        <taxon>Pseudomonadati</taxon>
        <taxon>Bacteroidota</taxon>
        <taxon>Flavobacteriia</taxon>
        <taxon>Flavobacteriales</taxon>
        <taxon>Luteibaculaceae</taxon>
        <taxon>Luteibaculum</taxon>
    </lineage>
</organism>
<proteinExistence type="inferred from homology"/>
<keyword evidence="1 11" id="KW-0479">Metal-binding</keyword>
<keyword evidence="8 11" id="KW-0346">Stress response</keyword>
<evidence type="ECO:0000256" key="9">
    <source>
        <dbReference type="ARBA" id="ARBA00023125"/>
    </source>
</evidence>
<evidence type="ECO:0000259" key="14">
    <source>
        <dbReference type="PROSITE" id="PS50162"/>
    </source>
</evidence>
<dbReference type="Gene3D" id="3.40.50.300">
    <property type="entry name" value="P-loop containing nucleotide triphosphate hydrolases"/>
    <property type="match status" value="1"/>
</dbReference>
<keyword evidence="6 13" id="KW-0862">Zinc</keyword>
<dbReference type="InterPro" id="IPR020568">
    <property type="entry name" value="Ribosomal_Su5_D2-typ_SF"/>
</dbReference>
<keyword evidence="16" id="KW-1185">Reference proteome</keyword>
<dbReference type="PROSITE" id="PS50162">
    <property type="entry name" value="RECA_2"/>
    <property type="match status" value="1"/>
</dbReference>
<dbReference type="InterPro" id="IPR004504">
    <property type="entry name" value="DNA_repair_RadA"/>
</dbReference>
<dbReference type="InterPro" id="IPR027417">
    <property type="entry name" value="P-loop_NTPase"/>
</dbReference>
<dbReference type="Gene3D" id="3.30.230.10">
    <property type="match status" value="1"/>
</dbReference>
<dbReference type="EMBL" id="VORB01000005">
    <property type="protein sequence ID" value="TXC78979.1"/>
    <property type="molecule type" value="Genomic_DNA"/>
</dbReference>
<dbReference type="InterPro" id="IPR014721">
    <property type="entry name" value="Ribsml_uS5_D2-typ_fold_subgr"/>
</dbReference>
<evidence type="ECO:0000256" key="7">
    <source>
        <dbReference type="ARBA" id="ARBA00022840"/>
    </source>
</evidence>
<name>A0A5C6V195_9FLAO</name>
<dbReference type="Proteomes" id="UP000321168">
    <property type="component" value="Unassembled WGS sequence"/>
</dbReference>
<evidence type="ECO:0000256" key="8">
    <source>
        <dbReference type="ARBA" id="ARBA00023016"/>
    </source>
</evidence>
<dbReference type="GO" id="GO:0008270">
    <property type="term" value="F:zinc ion binding"/>
    <property type="evidence" value="ECO:0007669"/>
    <property type="project" value="UniProtKB-KW"/>
</dbReference>
<dbReference type="NCBIfam" id="TIGR00416">
    <property type="entry name" value="sms"/>
    <property type="match status" value="1"/>
</dbReference>
<dbReference type="InterPro" id="IPR041166">
    <property type="entry name" value="Rubredoxin_2"/>
</dbReference>
<dbReference type="HAMAP" id="MF_01498">
    <property type="entry name" value="RadA_bact"/>
    <property type="match status" value="1"/>
</dbReference>
<gene>
    <name evidence="11 15" type="primary">radA</name>
    <name evidence="15" type="ORF">FRX97_07125</name>
</gene>
<sequence length="453" mass="49166">MAKLKKAFFCSNCGYEASKWQGKCPACNQWNTFTEEIISKQKSSSTSFVAKAESHPNKLVEVNSEEKPRIILKDAELNRLMGGGIMPGSVVLLGGEPGIGKSTLLLQLLLQFHQEVLYVSGEESSLQIKDRASRISSTIPNTFYISAETDIGQIVKYANELKPKLLVIDSIQTLQHELIDSVPGSISQIRACCGELIKLAKTTDIPIFVIGHITKDGQIAGPKLLEHMVDVVLQFEGDHQYFLRLLRGVKNRFGNTNEIALYEMQQGGLNPVANPGEVFISGKDENLSGTATGIILEGVRPLLIESQALVSSAVYGTPQRSATGFDVKRLNMLLAVLEKRCGFKLGAKDVFLNIAGGFKINDTGSDLAVVMAILSSAADISIPAKTAFAAEIGLTGEVRPVTRLNQRISEAAKLGYKQLFVSKYAKNIDGDLPQSIEVVPISQINEAVARLFA</sequence>
<feature type="short sequence motif" description="RadA KNRFG motif" evidence="11">
    <location>
        <begin position="250"/>
        <end position="254"/>
    </location>
</feature>
<dbReference type="CDD" id="cd01121">
    <property type="entry name" value="RadA_SMS_N"/>
    <property type="match status" value="1"/>
</dbReference>
<dbReference type="PANTHER" id="PTHR32472:SF10">
    <property type="entry name" value="DNA REPAIR PROTEIN RADA-LIKE PROTEIN"/>
    <property type="match status" value="1"/>
</dbReference>
<feature type="binding site" evidence="11">
    <location>
        <begin position="95"/>
        <end position="102"/>
    </location>
    <ligand>
        <name>ATP</name>
        <dbReference type="ChEBI" id="CHEBI:30616"/>
    </ligand>
</feature>
<evidence type="ECO:0000313" key="15">
    <source>
        <dbReference type="EMBL" id="TXC78979.1"/>
    </source>
</evidence>
<evidence type="ECO:0000256" key="11">
    <source>
        <dbReference type="HAMAP-Rule" id="MF_01498"/>
    </source>
</evidence>
<dbReference type="FunFam" id="3.40.50.300:FF:000050">
    <property type="entry name" value="DNA repair protein RadA"/>
    <property type="match status" value="1"/>
</dbReference>
<evidence type="ECO:0000256" key="4">
    <source>
        <dbReference type="ARBA" id="ARBA00022771"/>
    </source>
</evidence>
<dbReference type="SUPFAM" id="SSF54211">
    <property type="entry name" value="Ribosomal protein S5 domain 2-like"/>
    <property type="match status" value="1"/>
</dbReference>
<evidence type="ECO:0000256" key="13">
    <source>
        <dbReference type="RuleBase" id="RU003555"/>
    </source>
</evidence>
<evidence type="ECO:0000256" key="2">
    <source>
        <dbReference type="ARBA" id="ARBA00022741"/>
    </source>
</evidence>
<feature type="domain" description="RecA family profile 1" evidence="14">
    <location>
        <begin position="66"/>
        <end position="213"/>
    </location>
</feature>
<dbReference type="OrthoDB" id="9803906at2"/>
<evidence type="ECO:0000256" key="10">
    <source>
        <dbReference type="ARBA" id="ARBA00023204"/>
    </source>
</evidence>